<dbReference type="GO" id="GO:0005524">
    <property type="term" value="F:ATP binding"/>
    <property type="evidence" value="ECO:0007669"/>
    <property type="project" value="UniProtKB-KW"/>
</dbReference>
<reference evidence="10 11" key="1">
    <citation type="submission" date="2015-04" db="EMBL/GenBank/DDBJ databases">
        <title>Complete genome of flavobacterium.</title>
        <authorList>
            <person name="Kwon Y.M."/>
            <person name="Kim S.-J."/>
        </authorList>
    </citation>
    <scope>NUCLEOTIDE SEQUENCE [LARGE SCALE GENOMIC DNA]</scope>
    <source>
        <strain evidence="10 11">DK169</strain>
    </source>
</reference>
<accession>A0A0N8WFY5</accession>
<feature type="domain" description="MacB-like periplasmic core" evidence="9">
    <location>
        <begin position="21"/>
        <end position="235"/>
    </location>
</feature>
<sequence>MFDRDIWQEIFHTLKNNKLRTFLTGFSVGWAIFILVMLLASVNGMQNGFTNQFNDDATNTIFIRPGTTSKAYAGFEKGRRIQFQNEDIDYIRESFPEDIEYLSARYYNGTTARYKSETGSYRLQAVHPEFQMIEKILVTKGRFFNDADLTNKSKVAIIGRKVKEDLFKKEDALGKFVELNGSLFRVIGIFIDEGDDNAERRIYMPISTYQRTYGNTNDISAIALTYNPSYDLTKALEFSGRLEDIMKRRHKVSPEDQSGVNVWNYAEAFDDISSFSAVLNTISIGVGFLILIAGIVGIGNIMVFTIKERTKEIGVRKALGAMPKQIINLVLLESTFITALSGFIGLIFAWIILSLIGPNINTPAFSNPSVSLSTVVTATIILIVAGVLAGLIPAIKAANVKPIVALSDK</sequence>
<dbReference type="InterPro" id="IPR050250">
    <property type="entry name" value="Macrolide_Exporter_MacB"/>
</dbReference>
<keyword evidence="10" id="KW-0067">ATP-binding</keyword>
<evidence type="ECO:0000256" key="1">
    <source>
        <dbReference type="ARBA" id="ARBA00004651"/>
    </source>
</evidence>
<comment type="caution">
    <text evidence="10">The sequence shown here is derived from an EMBL/GenBank/DDBJ whole genome shotgun (WGS) entry which is preliminary data.</text>
</comment>
<keyword evidence="11" id="KW-1185">Reference proteome</keyword>
<dbReference type="GO" id="GO:0022857">
    <property type="term" value="F:transmembrane transporter activity"/>
    <property type="evidence" value="ECO:0007669"/>
    <property type="project" value="TreeGrafter"/>
</dbReference>
<evidence type="ECO:0000256" key="4">
    <source>
        <dbReference type="ARBA" id="ARBA00022989"/>
    </source>
</evidence>
<evidence type="ECO:0000259" key="9">
    <source>
        <dbReference type="Pfam" id="PF12704"/>
    </source>
</evidence>
<keyword evidence="3 7" id="KW-0812">Transmembrane</keyword>
<evidence type="ECO:0000256" key="5">
    <source>
        <dbReference type="ARBA" id="ARBA00023136"/>
    </source>
</evidence>
<dbReference type="Proteomes" id="UP000050827">
    <property type="component" value="Unassembled WGS sequence"/>
</dbReference>
<feature type="domain" description="ABC3 transporter permease C-terminal" evidence="8">
    <location>
        <begin position="286"/>
        <end position="402"/>
    </location>
</feature>
<name>A0A0N8WFY5_9FLAO</name>
<dbReference type="InterPro" id="IPR025857">
    <property type="entry name" value="MacB_PCD"/>
</dbReference>
<dbReference type="InterPro" id="IPR003838">
    <property type="entry name" value="ABC3_permease_C"/>
</dbReference>
<evidence type="ECO:0000313" key="11">
    <source>
        <dbReference type="Proteomes" id="UP000050827"/>
    </source>
</evidence>
<keyword evidence="10" id="KW-0547">Nucleotide-binding</keyword>
<protein>
    <submittedName>
        <fullName evidence="10">ABC transporter ATP-binding protein</fullName>
    </submittedName>
</protein>
<evidence type="ECO:0000256" key="2">
    <source>
        <dbReference type="ARBA" id="ARBA00022475"/>
    </source>
</evidence>
<dbReference type="EMBL" id="LCTZ01000002">
    <property type="protein sequence ID" value="KQC29995.1"/>
    <property type="molecule type" value="Genomic_DNA"/>
</dbReference>
<organism evidence="10 11">
    <name type="scientific">Flagellimonas eckloniae</name>
    <dbReference type="NCBI Taxonomy" id="346185"/>
    <lineage>
        <taxon>Bacteria</taxon>
        <taxon>Pseudomonadati</taxon>
        <taxon>Bacteroidota</taxon>
        <taxon>Flavobacteriia</taxon>
        <taxon>Flavobacteriales</taxon>
        <taxon>Flavobacteriaceae</taxon>
        <taxon>Flagellimonas</taxon>
    </lineage>
</organism>
<keyword evidence="4 7" id="KW-1133">Transmembrane helix</keyword>
<keyword evidence="2" id="KW-1003">Cell membrane</keyword>
<dbReference type="GO" id="GO:0005886">
    <property type="term" value="C:plasma membrane"/>
    <property type="evidence" value="ECO:0007669"/>
    <property type="project" value="UniProtKB-SubCell"/>
</dbReference>
<gene>
    <name evidence="10" type="ORF">AAY42_08980</name>
</gene>
<proteinExistence type="inferred from homology"/>
<evidence type="ECO:0000256" key="6">
    <source>
        <dbReference type="ARBA" id="ARBA00038076"/>
    </source>
</evidence>
<dbReference type="RefSeq" id="WP_055394363.1">
    <property type="nucleotide sequence ID" value="NZ_LCTZ01000002.1"/>
</dbReference>
<dbReference type="PANTHER" id="PTHR30572:SF4">
    <property type="entry name" value="ABC TRANSPORTER PERMEASE YTRF"/>
    <property type="match status" value="1"/>
</dbReference>
<dbReference type="STRING" id="346185.AAY42_08980"/>
<feature type="transmembrane region" description="Helical" evidence="7">
    <location>
        <begin position="21"/>
        <end position="42"/>
    </location>
</feature>
<keyword evidence="5 7" id="KW-0472">Membrane</keyword>
<dbReference type="PATRIC" id="fig|1547436.3.peg.1850"/>
<comment type="similarity">
    <text evidence="6">Belongs to the ABC-4 integral membrane protein family.</text>
</comment>
<dbReference type="PANTHER" id="PTHR30572">
    <property type="entry name" value="MEMBRANE COMPONENT OF TRANSPORTER-RELATED"/>
    <property type="match status" value="1"/>
</dbReference>
<feature type="transmembrane region" description="Helical" evidence="7">
    <location>
        <begin position="372"/>
        <end position="392"/>
    </location>
</feature>
<feature type="transmembrane region" description="Helical" evidence="7">
    <location>
        <begin position="282"/>
        <end position="306"/>
    </location>
</feature>
<evidence type="ECO:0000256" key="7">
    <source>
        <dbReference type="SAM" id="Phobius"/>
    </source>
</evidence>
<comment type="subcellular location">
    <subcellularLocation>
        <location evidence="1">Cell membrane</location>
        <topology evidence="1">Multi-pass membrane protein</topology>
    </subcellularLocation>
</comment>
<evidence type="ECO:0000256" key="3">
    <source>
        <dbReference type="ARBA" id="ARBA00022692"/>
    </source>
</evidence>
<dbReference type="AlphaFoldDB" id="A0A0N8WFY5"/>
<feature type="transmembrane region" description="Helical" evidence="7">
    <location>
        <begin position="326"/>
        <end position="352"/>
    </location>
</feature>
<evidence type="ECO:0000259" key="8">
    <source>
        <dbReference type="Pfam" id="PF02687"/>
    </source>
</evidence>
<dbReference type="Pfam" id="PF12704">
    <property type="entry name" value="MacB_PCD"/>
    <property type="match status" value="1"/>
</dbReference>
<dbReference type="OrthoDB" id="9770036at2"/>
<dbReference type="Pfam" id="PF02687">
    <property type="entry name" value="FtsX"/>
    <property type="match status" value="1"/>
</dbReference>
<evidence type="ECO:0000313" key="10">
    <source>
        <dbReference type="EMBL" id="KQC29995.1"/>
    </source>
</evidence>